<protein>
    <submittedName>
        <fullName evidence="1">Uncharacterized protein</fullName>
    </submittedName>
</protein>
<evidence type="ECO:0000313" key="1">
    <source>
        <dbReference type="EMBL" id="CAH2057023.1"/>
    </source>
</evidence>
<dbReference type="SUPFAM" id="SSF103196">
    <property type="entry name" value="Roadblock/LC7 domain"/>
    <property type="match status" value="1"/>
</dbReference>
<accession>A0ABN8IGV5</accession>
<reference evidence="1" key="1">
    <citation type="submission" date="2022-03" db="EMBL/GenBank/DDBJ databases">
        <authorList>
            <person name="Martin H S."/>
        </authorList>
    </citation>
    <scope>NUCLEOTIDE SEQUENCE</scope>
</reference>
<dbReference type="EMBL" id="OW152836">
    <property type="protein sequence ID" value="CAH2057023.1"/>
    <property type="molecule type" value="Genomic_DNA"/>
</dbReference>
<gene>
    <name evidence="1" type="ORF">IPOD504_LOCUS9941</name>
</gene>
<sequence length="115" mass="13020">MGRLVREFSVFTCDTITRIDKNQNVLGVLYIHKGYPELCTLPENVAKTLITKLPIITSGVHRAVTDIDVTNEPVAFRMETNRTEIAVVMDKQFTACVVHKSTRKLKTKEDKSDIL</sequence>
<name>A0ABN8IGV5_9NEOP</name>
<organism evidence="1 2">
    <name type="scientific">Iphiclides podalirius</name>
    <name type="common">scarce swallowtail</name>
    <dbReference type="NCBI Taxonomy" id="110791"/>
    <lineage>
        <taxon>Eukaryota</taxon>
        <taxon>Metazoa</taxon>
        <taxon>Ecdysozoa</taxon>
        <taxon>Arthropoda</taxon>
        <taxon>Hexapoda</taxon>
        <taxon>Insecta</taxon>
        <taxon>Pterygota</taxon>
        <taxon>Neoptera</taxon>
        <taxon>Endopterygota</taxon>
        <taxon>Lepidoptera</taxon>
        <taxon>Glossata</taxon>
        <taxon>Ditrysia</taxon>
        <taxon>Papilionoidea</taxon>
        <taxon>Papilionidae</taxon>
        <taxon>Papilioninae</taxon>
        <taxon>Iphiclides</taxon>
    </lineage>
</organism>
<evidence type="ECO:0000313" key="2">
    <source>
        <dbReference type="Proteomes" id="UP000837857"/>
    </source>
</evidence>
<dbReference type="Gene3D" id="3.30.450.30">
    <property type="entry name" value="Dynein light chain 2a, cytoplasmic"/>
    <property type="match status" value="1"/>
</dbReference>
<feature type="non-terminal residue" evidence="1">
    <location>
        <position position="1"/>
    </location>
</feature>
<keyword evidence="2" id="KW-1185">Reference proteome</keyword>
<dbReference type="Proteomes" id="UP000837857">
    <property type="component" value="Chromosome 24"/>
</dbReference>
<proteinExistence type="predicted"/>